<organism evidence="1">
    <name type="scientific">Zea mays</name>
    <name type="common">Maize</name>
    <dbReference type="NCBI Taxonomy" id="4577"/>
    <lineage>
        <taxon>Eukaryota</taxon>
        <taxon>Viridiplantae</taxon>
        <taxon>Streptophyta</taxon>
        <taxon>Embryophyta</taxon>
        <taxon>Tracheophyta</taxon>
        <taxon>Spermatophyta</taxon>
        <taxon>Magnoliopsida</taxon>
        <taxon>Liliopsida</taxon>
        <taxon>Poales</taxon>
        <taxon>Poaceae</taxon>
        <taxon>PACMAD clade</taxon>
        <taxon>Panicoideae</taxon>
        <taxon>Andropogonodae</taxon>
        <taxon>Andropogoneae</taxon>
        <taxon>Tripsacinae</taxon>
        <taxon>Zea</taxon>
    </lineage>
</organism>
<protein>
    <submittedName>
        <fullName evidence="1">Inosine triphosphate pyrophosphatase</fullName>
    </submittedName>
</protein>
<dbReference type="EMBL" id="CM007648">
    <property type="protein sequence ID" value="ONM22669.1"/>
    <property type="molecule type" value="Genomic_DNA"/>
</dbReference>
<proteinExistence type="predicted"/>
<dbReference type="AlphaFoldDB" id="A0A1D6ESI3"/>
<name>A0A1D6ESI3_MAIZE</name>
<reference evidence="1" key="1">
    <citation type="submission" date="2015-12" db="EMBL/GenBank/DDBJ databases">
        <title>Update maize B73 reference genome by single molecule sequencing technologies.</title>
        <authorList>
            <consortium name="Maize Genome Sequencing Project"/>
            <person name="Ware D."/>
        </authorList>
    </citation>
    <scope>NUCLEOTIDE SEQUENCE [LARGE SCALE GENOMIC DNA]</scope>
    <source>
        <tissue evidence="1">Seedling</tissue>
    </source>
</reference>
<evidence type="ECO:0000313" key="1">
    <source>
        <dbReference type="EMBL" id="ONM22669.1"/>
    </source>
</evidence>
<gene>
    <name evidence="1" type="ORF">ZEAMMB73_Zm00001d006047</name>
</gene>
<accession>A0A1D6ESI3</accession>
<sequence length="63" mass="7076">MKINQRSLCASSLLPLDLERNQSHLLAKLRERSCLLEALTILGGILCSSQMVLNKHMLRCPSQ</sequence>